<accession>A0ABQ6HGZ8</accession>
<reference evidence="1 2" key="1">
    <citation type="submission" date="2023-03" db="EMBL/GenBank/DDBJ databases">
        <title>Thalassotalea loyana LMG 22536T draft genome sequence.</title>
        <authorList>
            <person name="Sawabe T."/>
        </authorList>
    </citation>
    <scope>NUCLEOTIDE SEQUENCE [LARGE SCALE GENOMIC DNA]</scope>
    <source>
        <strain evidence="1 2">LMG 22536</strain>
    </source>
</reference>
<protein>
    <recommendedName>
        <fullName evidence="3">MafI family immunity protein</fullName>
    </recommendedName>
</protein>
<gene>
    <name evidence="1" type="ORF">tloyanaT_22190</name>
</gene>
<sequence>MSVLNIAKNLTALSPNYENDRRLLLTSLRYCSEVGMFPQHEAEIEAVQGFFMLEQDLDVEEIEYCAEELNDLADYIQLLVEGNKIDDLTCLGQTITAITSLRAASNLLIFILDYYDGDVTIH</sequence>
<evidence type="ECO:0000313" key="2">
    <source>
        <dbReference type="Proteomes" id="UP001157134"/>
    </source>
</evidence>
<proteinExistence type="predicted"/>
<keyword evidence="2" id="KW-1185">Reference proteome</keyword>
<name>A0ABQ6HGZ8_9GAMM</name>
<evidence type="ECO:0008006" key="3">
    <source>
        <dbReference type="Google" id="ProtNLM"/>
    </source>
</evidence>
<dbReference type="EMBL" id="BSSV01000004">
    <property type="protein sequence ID" value="GLX85967.1"/>
    <property type="molecule type" value="Genomic_DNA"/>
</dbReference>
<organism evidence="1 2">
    <name type="scientific">Thalassotalea loyana</name>
    <dbReference type="NCBI Taxonomy" id="280483"/>
    <lineage>
        <taxon>Bacteria</taxon>
        <taxon>Pseudomonadati</taxon>
        <taxon>Pseudomonadota</taxon>
        <taxon>Gammaproteobacteria</taxon>
        <taxon>Alteromonadales</taxon>
        <taxon>Colwelliaceae</taxon>
        <taxon>Thalassotalea</taxon>
    </lineage>
</organism>
<evidence type="ECO:0000313" key="1">
    <source>
        <dbReference type="EMBL" id="GLX85967.1"/>
    </source>
</evidence>
<dbReference type="Proteomes" id="UP001157134">
    <property type="component" value="Unassembled WGS sequence"/>
</dbReference>
<comment type="caution">
    <text evidence="1">The sequence shown here is derived from an EMBL/GenBank/DDBJ whole genome shotgun (WGS) entry which is preliminary data.</text>
</comment>
<dbReference type="RefSeq" id="WP_284298541.1">
    <property type="nucleotide sequence ID" value="NZ_BSSV01000004.1"/>
</dbReference>